<sequence>MSFLDLQNQKPASQIVDDTRGPSNLISEYANQVKILSRQIHQLQTVPSSSDLSILIKTKQIPLCHAIRDQIINLRLANGSKLQRDYQDIQNQLETVESNFNSIDIMKKVTIPETTNKLDDSTTNYVSIKLDEHTPLLEDAEHRQVQTQTQQQLQQDSINSTVINQEDLDFHTIIQQDRDAQVSRIHGAVNEVNAIFHQLGTLIQEQGEQVDTIDEHINQFGENIHRANDQLKKADENQRKRNKCGMITLMIVCIVFLTIILVILS</sequence>
<dbReference type="GO" id="GO:0048278">
    <property type="term" value="P:vesicle docking"/>
    <property type="evidence" value="ECO:0007669"/>
    <property type="project" value="TreeGrafter"/>
</dbReference>
<dbReference type="InterPro" id="IPR045242">
    <property type="entry name" value="Syntaxin"/>
</dbReference>
<accession>A0A9P6WFL8</accession>
<dbReference type="InterPro" id="IPR000727">
    <property type="entry name" value="T_SNARE_dom"/>
</dbReference>
<dbReference type="SUPFAM" id="SSF58038">
    <property type="entry name" value="SNARE fusion complex"/>
    <property type="match status" value="1"/>
</dbReference>
<reference evidence="5 6" key="1">
    <citation type="submission" date="2020-11" db="EMBL/GenBank/DDBJ databases">
        <title>Kefir isolates.</title>
        <authorList>
            <person name="Marcisauskas S."/>
            <person name="Kim Y."/>
            <person name="Blasche S."/>
        </authorList>
    </citation>
    <scope>NUCLEOTIDE SEQUENCE [LARGE SCALE GENOMIC DNA]</scope>
    <source>
        <strain evidence="5 6">OG2</strain>
    </source>
</reference>
<dbReference type="PANTHER" id="PTHR19957:SF295">
    <property type="entry name" value="SYNTAXIN VAM3"/>
    <property type="match status" value="1"/>
</dbReference>
<organism evidence="5 6">
    <name type="scientific">Maudiozyma exigua</name>
    <name type="common">Yeast</name>
    <name type="synonym">Kazachstania exigua</name>
    <dbReference type="NCBI Taxonomy" id="34358"/>
    <lineage>
        <taxon>Eukaryota</taxon>
        <taxon>Fungi</taxon>
        <taxon>Dikarya</taxon>
        <taxon>Ascomycota</taxon>
        <taxon>Saccharomycotina</taxon>
        <taxon>Saccharomycetes</taxon>
        <taxon>Saccharomycetales</taxon>
        <taxon>Saccharomycetaceae</taxon>
        <taxon>Maudiozyma</taxon>
    </lineage>
</organism>
<dbReference type="Gene3D" id="1.20.58.70">
    <property type="match status" value="1"/>
</dbReference>
<dbReference type="PROSITE" id="PS00914">
    <property type="entry name" value="SYNTAXIN"/>
    <property type="match status" value="1"/>
</dbReference>
<protein>
    <recommendedName>
        <fullName evidence="4">t-SNARE coiled-coil homology domain-containing protein</fullName>
    </recommendedName>
</protein>
<name>A0A9P6WFL8_MAUEX</name>
<dbReference type="GO" id="GO:0031201">
    <property type="term" value="C:SNARE complex"/>
    <property type="evidence" value="ECO:0007669"/>
    <property type="project" value="TreeGrafter"/>
</dbReference>
<dbReference type="GO" id="GO:0006886">
    <property type="term" value="P:intracellular protein transport"/>
    <property type="evidence" value="ECO:0007669"/>
    <property type="project" value="InterPro"/>
</dbReference>
<comment type="similarity">
    <text evidence="1">Belongs to the syntaxin family.</text>
</comment>
<dbReference type="AlphaFoldDB" id="A0A9P6WFL8"/>
<evidence type="ECO:0000313" key="6">
    <source>
        <dbReference type="Proteomes" id="UP000750334"/>
    </source>
</evidence>
<dbReference type="InterPro" id="IPR010989">
    <property type="entry name" value="SNARE"/>
</dbReference>
<dbReference type="CDD" id="cd15840">
    <property type="entry name" value="SNARE_Qa"/>
    <property type="match status" value="1"/>
</dbReference>
<keyword evidence="3" id="KW-1133">Transmembrane helix</keyword>
<keyword evidence="3" id="KW-0812">Transmembrane</keyword>
<dbReference type="Pfam" id="PF05739">
    <property type="entry name" value="SNARE"/>
    <property type="match status" value="1"/>
</dbReference>
<dbReference type="GO" id="GO:0000149">
    <property type="term" value="F:SNARE binding"/>
    <property type="evidence" value="ECO:0007669"/>
    <property type="project" value="TreeGrafter"/>
</dbReference>
<dbReference type="GO" id="GO:0005484">
    <property type="term" value="F:SNAP receptor activity"/>
    <property type="evidence" value="ECO:0007669"/>
    <property type="project" value="InterPro"/>
</dbReference>
<evidence type="ECO:0000256" key="3">
    <source>
        <dbReference type="SAM" id="Phobius"/>
    </source>
</evidence>
<dbReference type="OrthoDB" id="364348at2759"/>
<comment type="caution">
    <text evidence="5">The sequence shown here is derived from an EMBL/GenBank/DDBJ whole genome shotgun (WGS) entry which is preliminary data.</text>
</comment>
<feature type="transmembrane region" description="Helical" evidence="3">
    <location>
        <begin position="244"/>
        <end position="264"/>
    </location>
</feature>
<dbReference type="SUPFAM" id="SSF47661">
    <property type="entry name" value="t-snare proteins"/>
    <property type="match status" value="1"/>
</dbReference>
<dbReference type="SMART" id="SM00397">
    <property type="entry name" value="t_SNARE"/>
    <property type="match status" value="1"/>
</dbReference>
<dbReference type="Proteomes" id="UP000750334">
    <property type="component" value="Unassembled WGS sequence"/>
</dbReference>
<gene>
    <name evidence="5" type="ORF">C6P45_000997</name>
</gene>
<evidence type="ECO:0000259" key="4">
    <source>
        <dbReference type="PROSITE" id="PS50192"/>
    </source>
</evidence>
<proteinExistence type="inferred from homology"/>
<dbReference type="EMBL" id="PUHR01000014">
    <property type="protein sequence ID" value="KAG0671233.1"/>
    <property type="molecule type" value="Genomic_DNA"/>
</dbReference>
<feature type="compositionally biased region" description="Polar residues" evidence="2">
    <location>
        <begin position="1"/>
        <end position="12"/>
    </location>
</feature>
<dbReference type="InterPro" id="IPR006012">
    <property type="entry name" value="Syntaxin/epimorphin_CS"/>
</dbReference>
<dbReference type="Gene3D" id="1.20.5.110">
    <property type="match status" value="1"/>
</dbReference>
<dbReference type="PANTHER" id="PTHR19957">
    <property type="entry name" value="SYNTAXIN"/>
    <property type="match status" value="1"/>
</dbReference>
<keyword evidence="6" id="KW-1185">Reference proteome</keyword>
<dbReference type="PROSITE" id="PS50192">
    <property type="entry name" value="T_SNARE"/>
    <property type="match status" value="1"/>
</dbReference>
<evidence type="ECO:0000313" key="5">
    <source>
        <dbReference type="EMBL" id="KAG0671233.1"/>
    </source>
</evidence>
<feature type="domain" description="T-SNARE coiled-coil homology" evidence="4">
    <location>
        <begin position="172"/>
        <end position="234"/>
    </location>
</feature>
<keyword evidence="3" id="KW-0472">Membrane</keyword>
<evidence type="ECO:0000256" key="1">
    <source>
        <dbReference type="ARBA" id="ARBA00009063"/>
    </source>
</evidence>
<dbReference type="GO" id="GO:0012505">
    <property type="term" value="C:endomembrane system"/>
    <property type="evidence" value="ECO:0007669"/>
    <property type="project" value="TreeGrafter"/>
</dbReference>
<feature type="region of interest" description="Disordered" evidence="2">
    <location>
        <begin position="1"/>
        <end position="20"/>
    </location>
</feature>
<evidence type="ECO:0000256" key="2">
    <source>
        <dbReference type="SAM" id="MobiDB-lite"/>
    </source>
</evidence>
<dbReference type="GO" id="GO:0006906">
    <property type="term" value="P:vesicle fusion"/>
    <property type="evidence" value="ECO:0007669"/>
    <property type="project" value="TreeGrafter"/>
</dbReference>